<comment type="pathway">
    <text evidence="2">Organic acid metabolism; glycolate biosynthesis; glycolate from 2-phosphoglycolate: step 1/1.</text>
</comment>
<dbReference type="InterPro" id="IPR050155">
    <property type="entry name" value="HAD-like_hydrolase_sf"/>
</dbReference>
<dbReference type="GO" id="GO:0005829">
    <property type="term" value="C:cytosol"/>
    <property type="evidence" value="ECO:0007669"/>
    <property type="project" value="TreeGrafter"/>
</dbReference>
<dbReference type="InterPro" id="IPR023214">
    <property type="entry name" value="HAD_sf"/>
</dbReference>
<dbReference type="RefSeq" id="WP_021688263.1">
    <property type="nucleotide sequence ID" value="NZ_BASZ01000001.1"/>
</dbReference>
<dbReference type="Proteomes" id="UP000016568">
    <property type="component" value="Unassembled WGS sequence"/>
</dbReference>
<dbReference type="EC" id="3.1.3.18" evidence="4"/>
<dbReference type="InterPro" id="IPR023198">
    <property type="entry name" value="PGP-like_dom2"/>
</dbReference>
<dbReference type="PANTHER" id="PTHR43434:SF1">
    <property type="entry name" value="PHOSPHOGLYCOLATE PHOSPHATASE"/>
    <property type="match status" value="1"/>
</dbReference>
<organism evidence="5 6">
    <name type="scientific">Caenibius tardaugens NBRC 16725</name>
    <dbReference type="NCBI Taxonomy" id="1219035"/>
    <lineage>
        <taxon>Bacteria</taxon>
        <taxon>Pseudomonadati</taxon>
        <taxon>Pseudomonadota</taxon>
        <taxon>Alphaproteobacteria</taxon>
        <taxon>Sphingomonadales</taxon>
        <taxon>Erythrobacteraceae</taxon>
        <taxon>Caenibius</taxon>
    </lineage>
</organism>
<evidence type="ECO:0000256" key="2">
    <source>
        <dbReference type="ARBA" id="ARBA00004818"/>
    </source>
</evidence>
<dbReference type="eggNOG" id="COG0546">
    <property type="taxonomic scope" value="Bacteria"/>
</dbReference>
<gene>
    <name evidence="5" type="primary">gph</name>
    <name evidence="5" type="ORF">NT2_01_01240</name>
</gene>
<dbReference type="AlphaFoldDB" id="U2Y347"/>
<proteinExistence type="inferred from homology"/>
<comment type="similarity">
    <text evidence="3">Belongs to the HAD-like hydrolase superfamily. CbbY/CbbZ/Gph/YieH family.</text>
</comment>
<sequence>MNTVGPKFPFDIIGFDLDGTLVDSSQDLCVALNHALAFAGRDPIPLEGIRPFIGRGVRRMLEQALMIDGELDETRFRPAYKELLSFYQSNLAVHTRLYPGCIAMLDDLAARGCQIAVVTNKFENLGRSLLEQLGLLDRFATVIGGDTMGPGKAKPAPEPILEMINRCGGGKAAFVGDTTIDVGAAQAAEIPCIAVDFGLNDRPADELGATAIISHFDELVPALTRL</sequence>
<name>U2Y347_9SPHN</name>
<comment type="catalytic activity">
    <reaction evidence="1">
        <text>2-phosphoglycolate + H2O = glycolate + phosphate</text>
        <dbReference type="Rhea" id="RHEA:14369"/>
        <dbReference type="ChEBI" id="CHEBI:15377"/>
        <dbReference type="ChEBI" id="CHEBI:29805"/>
        <dbReference type="ChEBI" id="CHEBI:43474"/>
        <dbReference type="ChEBI" id="CHEBI:58033"/>
        <dbReference type="EC" id="3.1.3.18"/>
    </reaction>
</comment>
<accession>U2Y347</accession>
<evidence type="ECO:0000313" key="5">
    <source>
        <dbReference type="EMBL" id="GAD47356.1"/>
    </source>
</evidence>
<dbReference type="SFLD" id="SFLDS00003">
    <property type="entry name" value="Haloacid_Dehalogenase"/>
    <property type="match status" value="1"/>
</dbReference>
<dbReference type="EMBL" id="BASZ01000001">
    <property type="protein sequence ID" value="GAD47356.1"/>
    <property type="molecule type" value="Genomic_DNA"/>
</dbReference>
<dbReference type="NCBIfam" id="TIGR01549">
    <property type="entry name" value="HAD-SF-IA-v1"/>
    <property type="match status" value="1"/>
</dbReference>
<keyword evidence="6" id="KW-1185">Reference proteome</keyword>
<evidence type="ECO:0000256" key="4">
    <source>
        <dbReference type="ARBA" id="ARBA00013078"/>
    </source>
</evidence>
<dbReference type="InterPro" id="IPR006439">
    <property type="entry name" value="HAD-SF_hydro_IA"/>
</dbReference>
<evidence type="ECO:0000313" key="6">
    <source>
        <dbReference type="Proteomes" id="UP000016568"/>
    </source>
</evidence>
<dbReference type="GO" id="GO:0008967">
    <property type="term" value="F:phosphoglycolate phosphatase activity"/>
    <property type="evidence" value="ECO:0007669"/>
    <property type="project" value="UniProtKB-EC"/>
</dbReference>
<dbReference type="Pfam" id="PF13419">
    <property type="entry name" value="HAD_2"/>
    <property type="match status" value="1"/>
</dbReference>
<protein>
    <recommendedName>
        <fullName evidence="4">phosphoglycolate phosphatase</fullName>
        <ecNumber evidence="4">3.1.3.18</ecNumber>
    </recommendedName>
</protein>
<dbReference type="Gene3D" id="1.10.150.240">
    <property type="entry name" value="Putative phosphatase, domain 2"/>
    <property type="match status" value="1"/>
</dbReference>
<dbReference type="InterPro" id="IPR041492">
    <property type="entry name" value="HAD_2"/>
</dbReference>
<dbReference type="SFLD" id="SFLDG01129">
    <property type="entry name" value="C1.5:_HAD__Beta-PGM__Phosphata"/>
    <property type="match status" value="1"/>
</dbReference>
<comment type="caution">
    <text evidence="5">The sequence shown here is derived from an EMBL/GenBank/DDBJ whole genome shotgun (WGS) entry which is preliminary data.</text>
</comment>
<dbReference type="Gene3D" id="3.40.50.1000">
    <property type="entry name" value="HAD superfamily/HAD-like"/>
    <property type="match status" value="1"/>
</dbReference>
<dbReference type="SUPFAM" id="SSF56784">
    <property type="entry name" value="HAD-like"/>
    <property type="match status" value="1"/>
</dbReference>
<evidence type="ECO:0000256" key="1">
    <source>
        <dbReference type="ARBA" id="ARBA00000830"/>
    </source>
</evidence>
<dbReference type="InterPro" id="IPR036412">
    <property type="entry name" value="HAD-like_sf"/>
</dbReference>
<dbReference type="PANTHER" id="PTHR43434">
    <property type="entry name" value="PHOSPHOGLYCOLATE PHOSPHATASE"/>
    <property type="match status" value="1"/>
</dbReference>
<reference evidence="5 6" key="1">
    <citation type="submission" date="2013-09" db="EMBL/GenBank/DDBJ databases">
        <title>Whole genome shotgun sequence of Novosphingobium tardaugens NBRC 16725.</title>
        <authorList>
            <person name="Isaki S."/>
            <person name="Hosoyama A."/>
            <person name="Tsuchikane K."/>
            <person name="Katsumata H."/>
            <person name="Ando Y."/>
            <person name="Yamazaki S."/>
            <person name="Fujita N."/>
        </authorList>
    </citation>
    <scope>NUCLEOTIDE SEQUENCE [LARGE SCALE GENOMIC DNA]</scope>
    <source>
        <strain evidence="5 6">NBRC 16725</strain>
    </source>
</reference>
<dbReference type="OrthoDB" id="9793014at2"/>
<dbReference type="GO" id="GO:0006281">
    <property type="term" value="P:DNA repair"/>
    <property type="evidence" value="ECO:0007669"/>
    <property type="project" value="TreeGrafter"/>
</dbReference>
<dbReference type="KEGG" id="ntd:EGO55_16530"/>
<evidence type="ECO:0000256" key="3">
    <source>
        <dbReference type="ARBA" id="ARBA00006171"/>
    </source>
</evidence>